<feature type="compositionally biased region" description="Basic and acidic residues" evidence="1">
    <location>
        <begin position="134"/>
        <end position="144"/>
    </location>
</feature>
<protein>
    <submittedName>
        <fullName evidence="2">Helix-turn-helix domain-containing protein</fullName>
    </submittedName>
</protein>
<name>A0A2S8IL49_BURCE</name>
<dbReference type="RefSeq" id="WP_105392059.1">
    <property type="nucleotide sequence ID" value="NZ_PUIQ01000030.1"/>
</dbReference>
<accession>A0A2S8IL49</accession>
<dbReference type="EMBL" id="PUIQ01000030">
    <property type="protein sequence ID" value="PQP15507.1"/>
    <property type="molecule type" value="Genomic_DNA"/>
</dbReference>
<feature type="region of interest" description="Disordered" evidence="1">
    <location>
        <begin position="120"/>
        <end position="180"/>
    </location>
</feature>
<gene>
    <name evidence="2" type="ORF">C5615_22790</name>
</gene>
<evidence type="ECO:0000313" key="2">
    <source>
        <dbReference type="EMBL" id="PQP15507.1"/>
    </source>
</evidence>
<sequence>MSTAVTMYQWRRAMAKSELPGLTKLVLHTLADFTNEFGQTCWPALDTIAERAGIAVRTASKHLRIARLEGWLDSWKSRRPDRRWAHSHYRLMVPENCLGESHRNADELVARDAIEVPTSMVTDTDASAAGQSEGGRRAESESYWHETPTNNPMNGETKDTSLSHTSEVYPGASGERGEDLQESDAAELAAWMRDRVKAIDPECDEPNLRSWVCEIKRMRTDDGRDERAMVRLFAWALRDKFWKRIITSPHRLRKHWAEVRRRRNAALEQTTATASVGAATPAVDDRLCAHVDASGSRCTHVATILGIGVARRGYCRHHIGYYED</sequence>
<organism evidence="2 3">
    <name type="scientific">Burkholderia cepacia</name>
    <name type="common">Pseudomonas cepacia</name>
    <dbReference type="NCBI Taxonomy" id="292"/>
    <lineage>
        <taxon>Bacteria</taxon>
        <taxon>Pseudomonadati</taxon>
        <taxon>Pseudomonadota</taxon>
        <taxon>Betaproteobacteria</taxon>
        <taxon>Burkholderiales</taxon>
        <taxon>Burkholderiaceae</taxon>
        <taxon>Burkholderia</taxon>
        <taxon>Burkholderia cepacia complex</taxon>
    </lineage>
</organism>
<evidence type="ECO:0000313" key="3">
    <source>
        <dbReference type="Proteomes" id="UP000238206"/>
    </source>
</evidence>
<comment type="caution">
    <text evidence="2">The sequence shown here is derived from an EMBL/GenBank/DDBJ whole genome shotgun (WGS) entry which is preliminary data.</text>
</comment>
<evidence type="ECO:0000256" key="1">
    <source>
        <dbReference type="SAM" id="MobiDB-lite"/>
    </source>
</evidence>
<reference evidence="2 3" key="1">
    <citation type="submission" date="2018-02" db="EMBL/GenBank/DDBJ databases">
        <title>Draft genome sequencing of Burkholderia cepacia Y14-15.</title>
        <authorList>
            <person name="Zheng B.-X."/>
        </authorList>
    </citation>
    <scope>NUCLEOTIDE SEQUENCE [LARGE SCALE GENOMIC DNA]</scope>
    <source>
        <strain evidence="2 3">Y14-15</strain>
    </source>
</reference>
<dbReference type="Proteomes" id="UP000238206">
    <property type="component" value="Unassembled WGS sequence"/>
</dbReference>
<dbReference type="Pfam" id="PF13730">
    <property type="entry name" value="HTH_36"/>
    <property type="match status" value="1"/>
</dbReference>
<dbReference type="AlphaFoldDB" id="A0A2S8IL49"/>
<proteinExistence type="predicted"/>